<keyword evidence="4" id="KW-0762">Sugar transport</keyword>
<dbReference type="GO" id="GO:0051119">
    <property type="term" value="F:sugar transmembrane transporter activity"/>
    <property type="evidence" value="ECO:0007669"/>
    <property type="project" value="InterPro"/>
</dbReference>
<feature type="transmembrane region" description="Helical" evidence="9">
    <location>
        <begin position="38"/>
        <end position="58"/>
    </location>
</feature>
<keyword evidence="3" id="KW-0813">Transport</keyword>
<evidence type="ECO:0000256" key="7">
    <source>
        <dbReference type="ARBA" id="ARBA00022989"/>
    </source>
</evidence>
<dbReference type="PANTHER" id="PTHR10791">
    <property type="entry name" value="RAG1-ACTIVATING PROTEIN 1"/>
    <property type="match status" value="1"/>
</dbReference>
<evidence type="ECO:0000313" key="10">
    <source>
        <dbReference type="EMBL" id="KAF4387343.1"/>
    </source>
</evidence>
<feature type="transmembrane region" description="Helical" evidence="9">
    <location>
        <begin position="78"/>
        <end position="99"/>
    </location>
</feature>
<keyword evidence="7 9" id="KW-1133">Transmembrane helix</keyword>
<evidence type="ECO:0000256" key="4">
    <source>
        <dbReference type="ARBA" id="ARBA00022597"/>
    </source>
</evidence>
<keyword evidence="5 9" id="KW-0812">Transmembrane</keyword>
<gene>
    <name evidence="10" type="ORF">F8388_016752</name>
</gene>
<evidence type="ECO:0000256" key="8">
    <source>
        <dbReference type="ARBA" id="ARBA00023136"/>
    </source>
</evidence>
<keyword evidence="8 9" id="KW-0472">Membrane</keyword>
<evidence type="ECO:0000256" key="1">
    <source>
        <dbReference type="ARBA" id="ARBA00004127"/>
    </source>
</evidence>
<sequence length="155" mass="17364">MMYAAPLTVMKLVITTKSVEPIFIRIWKRKSMEQYSTVPYLATLINCLVWTLYGLPFIHPGSIFVVTINGSSLKRIKVVLVVLTELVFISILTLLTLTLTHSHKKISTIVGTICVLFNIIMYAAPLTVMKLVITTKSVENVEKLLILCSSELGKH</sequence>
<comment type="caution">
    <text evidence="10">The sequence shown here is derived from an EMBL/GenBank/DDBJ whole genome shotgun (WGS) entry which is preliminary data.</text>
</comment>
<evidence type="ECO:0000256" key="2">
    <source>
        <dbReference type="ARBA" id="ARBA00007809"/>
    </source>
</evidence>
<dbReference type="GO" id="GO:0016020">
    <property type="term" value="C:membrane"/>
    <property type="evidence" value="ECO:0007669"/>
    <property type="project" value="InterPro"/>
</dbReference>
<evidence type="ECO:0000313" key="11">
    <source>
        <dbReference type="Proteomes" id="UP000525078"/>
    </source>
</evidence>
<dbReference type="InterPro" id="IPR004316">
    <property type="entry name" value="SWEET_rpt"/>
</dbReference>
<dbReference type="Pfam" id="PF03083">
    <property type="entry name" value="MtN3_slv"/>
    <property type="match status" value="2"/>
</dbReference>
<name>A0A7J6GWN8_CANSA</name>
<dbReference type="Gene3D" id="1.20.1280.290">
    <property type="match status" value="1"/>
</dbReference>
<feature type="transmembrane region" description="Helical" evidence="9">
    <location>
        <begin position="106"/>
        <end position="124"/>
    </location>
</feature>
<dbReference type="Proteomes" id="UP000525078">
    <property type="component" value="Unassembled WGS sequence"/>
</dbReference>
<dbReference type="PANTHER" id="PTHR10791:SF130">
    <property type="entry name" value="BIDIRECTIONAL SUGAR TRANSPORTER SWEET6-RELATED"/>
    <property type="match status" value="1"/>
</dbReference>
<dbReference type="GO" id="GO:0012505">
    <property type="term" value="C:endomembrane system"/>
    <property type="evidence" value="ECO:0007669"/>
    <property type="project" value="UniProtKB-SubCell"/>
</dbReference>
<evidence type="ECO:0000256" key="9">
    <source>
        <dbReference type="SAM" id="Phobius"/>
    </source>
</evidence>
<dbReference type="AlphaFoldDB" id="A0A7J6GWN8"/>
<evidence type="ECO:0000256" key="6">
    <source>
        <dbReference type="ARBA" id="ARBA00022737"/>
    </source>
</evidence>
<evidence type="ECO:0000256" key="3">
    <source>
        <dbReference type="ARBA" id="ARBA00022448"/>
    </source>
</evidence>
<dbReference type="EMBL" id="JAATIP010000039">
    <property type="protein sequence ID" value="KAF4387343.1"/>
    <property type="molecule type" value="Genomic_DNA"/>
</dbReference>
<accession>A0A7J6GWN8</accession>
<protein>
    <submittedName>
        <fullName evidence="10">Uncharacterized protein</fullName>
    </submittedName>
</protein>
<feature type="non-terminal residue" evidence="10">
    <location>
        <position position="1"/>
    </location>
</feature>
<organism evidence="10 11">
    <name type="scientific">Cannabis sativa</name>
    <name type="common">Hemp</name>
    <name type="synonym">Marijuana</name>
    <dbReference type="NCBI Taxonomy" id="3483"/>
    <lineage>
        <taxon>Eukaryota</taxon>
        <taxon>Viridiplantae</taxon>
        <taxon>Streptophyta</taxon>
        <taxon>Embryophyta</taxon>
        <taxon>Tracheophyta</taxon>
        <taxon>Spermatophyta</taxon>
        <taxon>Magnoliopsida</taxon>
        <taxon>eudicotyledons</taxon>
        <taxon>Gunneridae</taxon>
        <taxon>Pentapetalae</taxon>
        <taxon>rosids</taxon>
        <taxon>fabids</taxon>
        <taxon>Rosales</taxon>
        <taxon>Cannabaceae</taxon>
        <taxon>Cannabis</taxon>
    </lineage>
</organism>
<comment type="similarity">
    <text evidence="2">Belongs to the SWEET sugar transporter family.</text>
</comment>
<evidence type="ECO:0000256" key="5">
    <source>
        <dbReference type="ARBA" id="ARBA00022692"/>
    </source>
</evidence>
<reference evidence="10 11" key="1">
    <citation type="journal article" date="2020" name="bioRxiv">
        <title>Sequence and annotation of 42 cannabis genomes reveals extensive copy number variation in cannabinoid synthesis and pathogen resistance genes.</title>
        <authorList>
            <person name="Mckernan K.J."/>
            <person name="Helbert Y."/>
            <person name="Kane L.T."/>
            <person name="Ebling H."/>
            <person name="Zhang L."/>
            <person name="Liu B."/>
            <person name="Eaton Z."/>
            <person name="Mclaughlin S."/>
            <person name="Kingan S."/>
            <person name="Baybayan P."/>
            <person name="Concepcion G."/>
            <person name="Jordan M."/>
            <person name="Riva A."/>
            <person name="Barbazuk W."/>
            <person name="Harkins T."/>
        </authorList>
    </citation>
    <scope>NUCLEOTIDE SEQUENCE [LARGE SCALE GENOMIC DNA]</scope>
    <source>
        <strain evidence="11">cv. Jamaican Lion 4</strain>
        <tissue evidence="10">Leaf</tissue>
    </source>
</reference>
<keyword evidence="6" id="KW-0677">Repeat</keyword>
<proteinExistence type="inferred from homology"/>
<dbReference type="InterPro" id="IPR047664">
    <property type="entry name" value="SWEET"/>
</dbReference>
<comment type="subcellular location">
    <subcellularLocation>
        <location evidence="1">Endomembrane system</location>
        <topology evidence="1">Multi-pass membrane protein</topology>
    </subcellularLocation>
</comment>